<feature type="compositionally biased region" description="Low complexity" evidence="1">
    <location>
        <begin position="200"/>
        <end position="215"/>
    </location>
</feature>
<dbReference type="Pfam" id="PF09534">
    <property type="entry name" value="Trp_oprn_chp"/>
    <property type="match status" value="1"/>
</dbReference>
<evidence type="ECO:0000313" key="3">
    <source>
        <dbReference type="EMBL" id="GAA4945366.1"/>
    </source>
</evidence>
<dbReference type="Proteomes" id="UP001499993">
    <property type="component" value="Unassembled WGS sequence"/>
</dbReference>
<keyword evidence="4" id="KW-1185">Reference proteome</keyword>
<comment type="caution">
    <text evidence="3">The sequence shown here is derived from an EMBL/GenBank/DDBJ whole genome shotgun (WGS) entry which is preliminary data.</text>
</comment>
<feature type="region of interest" description="Disordered" evidence="1">
    <location>
        <begin position="160"/>
        <end position="224"/>
    </location>
</feature>
<keyword evidence="2" id="KW-0472">Membrane</keyword>
<feature type="transmembrane region" description="Helical" evidence="2">
    <location>
        <begin position="81"/>
        <end position="98"/>
    </location>
</feature>
<feature type="compositionally biased region" description="Low complexity" evidence="1">
    <location>
        <begin position="166"/>
        <end position="176"/>
    </location>
</feature>
<feature type="transmembrane region" description="Helical" evidence="2">
    <location>
        <begin position="55"/>
        <end position="74"/>
    </location>
</feature>
<accession>A0ABP9GMM3</accession>
<gene>
    <name evidence="3" type="ORF">GCM10023224_30790</name>
</gene>
<dbReference type="InterPro" id="IPR019051">
    <property type="entry name" value="Trp_biosyn_TM_oprn/chp"/>
</dbReference>
<evidence type="ECO:0000256" key="2">
    <source>
        <dbReference type="SAM" id="Phobius"/>
    </source>
</evidence>
<keyword evidence="2" id="KW-0812">Transmembrane</keyword>
<dbReference type="EMBL" id="BAABIK010000016">
    <property type="protein sequence ID" value="GAA4945366.1"/>
    <property type="molecule type" value="Genomic_DNA"/>
</dbReference>
<evidence type="ECO:0000256" key="1">
    <source>
        <dbReference type="SAM" id="MobiDB-lite"/>
    </source>
</evidence>
<evidence type="ECO:0008006" key="5">
    <source>
        <dbReference type="Google" id="ProtNLM"/>
    </source>
</evidence>
<reference evidence="4" key="1">
    <citation type="journal article" date="2019" name="Int. J. Syst. Evol. Microbiol.">
        <title>The Global Catalogue of Microorganisms (GCM) 10K type strain sequencing project: providing services to taxonomists for standard genome sequencing and annotation.</title>
        <authorList>
            <consortium name="The Broad Institute Genomics Platform"/>
            <consortium name="The Broad Institute Genome Sequencing Center for Infectious Disease"/>
            <person name="Wu L."/>
            <person name="Ma J."/>
        </authorList>
    </citation>
    <scope>NUCLEOTIDE SEQUENCE [LARGE SCALE GENOMIC DNA]</scope>
    <source>
        <strain evidence="4">JCM 18123</strain>
    </source>
</reference>
<protein>
    <recommendedName>
        <fullName evidence="5">Tryptophan-associated transmembrane protein (Trp_oprn_chp)</fullName>
    </recommendedName>
</protein>
<keyword evidence="2" id="KW-1133">Transmembrane helix</keyword>
<name>A0ABP9GMM3_9ACTN</name>
<evidence type="ECO:0000313" key="4">
    <source>
        <dbReference type="Proteomes" id="UP001499993"/>
    </source>
</evidence>
<proteinExistence type="predicted"/>
<feature type="transmembrane region" description="Helical" evidence="2">
    <location>
        <begin position="129"/>
        <end position="149"/>
    </location>
</feature>
<organism evidence="3 4">
    <name type="scientific">Streptomonospora halophila</name>
    <dbReference type="NCBI Taxonomy" id="427369"/>
    <lineage>
        <taxon>Bacteria</taxon>
        <taxon>Bacillati</taxon>
        <taxon>Actinomycetota</taxon>
        <taxon>Actinomycetes</taxon>
        <taxon>Streptosporangiales</taxon>
        <taxon>Nocardiopsidaceae</taxon>
        <taxon>Streptomonospora</taxon>
    </lineage>
</organism>
<dbReference type="RefSeq" id="WP_345557102.1">
    <property type="nucleotide sequence ID" value="NZ_BAABIK010000016.1"/>
</dbReference>
<sequence>MTAHRAEFAVALCAVAAGAGALAGAAGRTWARAQVDVGGPVAAAPVELTGDDVAPTAFAMGLAGLAALAAVLATRGPLRRALGGVVALFGLAALVGVWRGTRTAALQEAAADRATASGAVDGLHLIAQWPGLAAAGAVLLAAAGAYTLVRGAAWPAMGSRYDRHSAPSAARSSDPAELWKSLDSGADPTLDPGSAEETGAAAVSGRAASGRPAAPTDHENPKEP</sequence>